<reference evidence="2 3" key="1">
    <citation type="submission" date="2016-08" db="EMBL/GenBank/DDBJ databases">
        <title>Genome sequencing of Paenibacillus sp. TI45-13ar, isolated from Korean traditional nuruk.</title>
        <authorList>
            <person name="Kim S.-J."/>
        </authorList>
    </citation>
    <scope>NUCLEOTIDE SEQUENCE [LARGE SCALE GENOMIC DNA]</scope>
    <source>
        <strain evidence="2 3">TI45-13ar</strain>
    </source>
</reference>
<dbReference type="AlphaFoldDB" id="A0A1E3L9W0"/>
<protein>
    <submittedName>
        <fullName evidence="2">Ribosomal-protein-alanine N-acetyltransferase</fullName>
        <ecNumber evidence="2">2.3.1.128</ecNumber>
    </submittedName>
</protein>
<sequence length="181" mass="21319">MHNIETERLRLRNFIEADAEGLLEYLGHPRVNCFLDDKISTLQEAHLKIEKRSKDDSYIAVCLKESNELIGELFALKEEPDTYCIGWNFNARCEGKGYASESVKALLAYLFTQMDARRLYAYVEDDNHRSQKLCERFHMRQEGCFVEFVSMTTYEDGTPKYENTFQYALLKKEWLQHQAIH</sequence>
<dbReference type="RefSeq" id="WP_069325537.1">
    <property type="nucleotide sequence ID" value="NZ_MDER01000001.1"/>
</dbReference>
<dbReference type="EC" id="2.3.1.128" evidence="2"/>
<feature type="domain" description="N-acetyltransferase" evidence="1">
    <location>
        <begin position="9"/>
        <end position="161"/>
    </location>
</feature>
<accession>A0A1E3L9W0</accession>
<dbReference type="PANTHER" id="PTHR43792:SF1">
    <property type="entry name" value="N-ACETYLTRANSFERASE DOMAIN-CONTAINING PROTEIN"/>
    <property type="match status" value="1"/>
</dbReference>
<dbReference type="Pfam" id="PF13302">
    <property type="entry name" value="Acetyltransf_3"/>
    <property type="match status" value="1"/>
</dbReference>
<dbReference type="PATRIC" id="fig|1886670.3.peg.43"/>
<keyword evidence="2" id="KW-0012">Acyltransferase</keyword>
<evidence type="ECO:0000313" key="2">
    <source>
        <dbReference type="EMBL" id="ODP30536.1"/>
    </source>
</evidence>
<dbReference type="SUPFAM" id="SSF55729">
    <property type="entry name" value="Acyl-CoA N-acyltransferases (Nat)"/>
    <property type="match status" value="1"/>
</dbReference>
<dbReference type="InterPro" id="IPR000182">
    <property type="entry name" value="GNAT_dom"/>
</dbReference>
<name>A0A1E3L9W0_9BACL</name>
<dbReference type="Proteomes" id="UP000094578">
    <property type="component" value="Unassembled WGS sequence"/>
</dbReference>
<keyword evidence="2" id="KW-0808">Transferase</keyword>
<dbReference type="InterPro" id="IPR051531">
    <property type="entry name" value="N-acetyltransferase"/>
</dbReference>
<dbReference type="PROSITE" id="PS51186">
    <property type="entry name" value="GNAT"/>
    <property type="match status" value="1"/>
</dbReference>
<dbReference type="InterPro" id="IPR016181">
    <property type="entry name" value="Acyl_CoA_acyltransferase"/>
</dbReference>
<gene>
    <name evidence="2" type="primary">rimJ</name>
    <name evidence="2" type="ORF">PTI45_00044</name>
</gene>
<proteinExistence type="predicted"/>
<dbReference type="GO" id="GO:0016747">
    <property type="term" value="F:acyltransferase activity, transferring groups other than amino-acyl groups"/>
    <property type="evidence" value="ECO:0007669"/>
    <property type="project" value="InterPro"/>
</dbReference>
<comment type="caution">
    <text evidence="2">The sequence shown here is derived from an EMBL/GenBank/DDBJ whole genome shotgun (WGS) entry which is preliminary data.</text>
</comment>
<dbReference type="EMBL" id="MDER01000001">
    <property type="protein sequence ID" value="ODP30536.1"/>
    <property type="molecule type" value="Genomic_DNA"/>
</dbReference>
<evidence type="ECO:0000313" key="3">
    <source>
        <dbReference type="Proteomes" id="UP000094578"/>
    </source>
</evidence>
<evidence type="ECO:0000259" key="1">
    <source>
        <dbReference type="PROSITE" id="PS51186"/>
    </source>
</evidence>
<dbReference type="STRING" id="1886670.PTI45_00044"/>
<dbReference type="PANTHER" id="PTHR43792">
    <property type="entry name" value="GNAT FAMILY, PUTATIVE (AFU_ORTHOLOGUE AFUA_3G00765)-RELATED-RELATED"/>
    <property type="match status" value="1"/>
</dbReference>
<dbReference type="Gene3D" id="3.40.630.30">
    <property type="match status" value="1"/>
</dbReference>
<organism evidence="2 3">
    <name type="scientific">Paenibacillus nuruki</name>
    <dbReference type="NCBI Taxonomy" id="1886670"/>
    <lineage>
        <taxon>Bacteria</taxon>
        <taxon>Bacillati</taxon>
        <taxon>Bacillota</taxon>
        <taxon>Bacilli</taxon>
        <taxon>Bacillales</taxon>
        <taxon>Paenibacillaceae</taxon>
        <taxon>Paenibacillus</taxon>
    </lineage>
</organism>
<keyword evidence="3" id="KW-1185">Reference proteome</keyword>